<dbReference type="Proteomes" id="UP000464657">
    <property type="component" value="Chromosome"/>
</dbReference>
<dbReference type="KEGG" id="kan:IMCC3317_12770"/>
<name>A0A7L4ZHM0_9FLAO</name>
<dbReference type="RefSeq" id="WP_160128649.1">
    <property type="nucleotide sequence ID" value="NZ_CP019288.1"/>
</dbReference>
<protein>
    <submittedName>
        <fullName evidence="1">Uncharacterized protein</fullName>
    </submittedName>
</protein>
<sequence length="161" mass="18077">MKTIQADPKTASLQGISEIERKLSDVIVTRVEVLGIPTLITSIVNDKDLFPPAAQVCIMNDEETEFTVSTFVYIDSQVDIDPEKIYVSEKVGSMIPEFYISYDAYENATESYYMYQVEFKCPFSNNPATSNLEIVTFLRNLDPITSRGTVTTVKKPMGHPS</sequence>
<accession>A0A7L4ZHM0</accession>
<reference evidence="1 2" key="1">
    <citation type="journal article" date="2013" name="Int. J. Syst. Evol. Microbiol.">
        <title>Kordia antarctica sp. nov., isolated from Antarctic seawater.</title>
        <authorList>
            <person name="Baek K."/>
            <person name="Choi A."/>
            <person name="Kang I."/>
            <person name="Lee K."/>
            <person name="Cho J.C."/>
        </authorList>
    </citation>
    <scope>NUCLEOTIDE SEQUENCE [LARGE SCALE GENOMIC DNA]</scope>
    <source>
        <strain evidence="1 2">IMCC3317</strain>
    </source>
</reference>
<dbReference type="EMBL" id="CP019288">
    <property type="protein sequence ID" value="QHI35929.1"/>
    <property type="molecule type" value="Genomic_DNA"/>
</dbReference>
<gene>
    <name evidence="1" type="ORF">IMCC3317_12770</name>
</gene>
<proteinExistence type="predicted"/>
<keyword evidence="2" id="KW-1185">Reference proteome</keyword>
<evidence type="ECO:0000313" key="2">
    <source>
        <dbReference type="Proteomes" id="UP000464657"/>
    </source>
</evidence>
<dbReference type="AlphaFoldDB" id="A0A7L4ZHM0"/>
<evidence type="ECO:0000313" key="1">
    <source>
        <dbReference type="EMBL" id="QHI35929.1"/>
    </source>
</evidence>
<organism evidence="1 2">
    <name type="scientific">Kordia antarctica</name>
    <dbReference type="NCBI Taxonomy" id="1218801"/>
    <lineage>
        <taxon>Bacteria</taxon>
        <taxon>Pseudomonadati</taxon>
        <taxon>Bacteroidota</taxon>
        <taxon>Flavobacteriia</taxon>
        <taxon>Flavobacteriales</taxon>
        <taxon>Flavobacteriaceae</taxon>
        <taxon>Kordia</taxon>
    </lineage>
</organism>
<dbReference type="OrthoDB" id="1261979at2"/>